<name>A0A4P2Q3A0_SORCE</name>
<evidence type="ECO:0000313" key="2">
    <source>
        <dbReference type="Proteomes" id="UP000295781"/>
    </source>
</evidence>
<proteinExistence type="predicted"/>
<evidence type="ECO:0000313" key="1">
    <source>
        <dbReference type="EMBL" id="AUX23363.1"/>
    </source>
</evidence>
<sequence>MEQLTLTPQEVTEVSLVQSDAAELTRALQGPRQHPDAGIFPYTTTGLLGLVTEESFLYLTHKSRNSALHIAEPTLFSKFASNVTKARARMKLFDDTDGNADGLVEALTAARARSREWFNAPHRGAFRWWIRYLQPDLGVYFRGEDPVATTHTALVSLGMTLDELKSITPPELDDLGQRLHAFGREVGVYLRCLSTLFQKFGMLIELQPESLNLDGFRLSRNDFIGTKVYRAAGSTYRLSEERFVGALLMAQCQINCVIRVLPVLLSQGSNLLFRMQFLAAYHAQRMLTTAAPHLLSELPSFNASEMAVLASRGLRNSCAHYGLRGAEVAAIGEADPFSKLIEFHVQASKSEVTTLLERWLVGASTVMQTRVSKSRLKGVRAFFGEHS</sequence>
<dbReference type="Proteomes" id="UP000295781">
    <property type="component" value="Chromosome"/>
</dbReference>
<gene>
    <name evidence="1" type="ORF">SOCEGT47_038860</name>
</gene>
<protein>
    <submittedName>
        <fullName evidence="1">Uncharacterized protein</fullName>
    </submittedName>
</protein>
<accession>A0A4P2Q3A0</accession>
<dbReference type="AlphaFoldDB" id="A0A4P2Q3A0"/>
<dbReference type="RefSeq" id="WP_129348473.1">
    <property type="nucleotide sequence ID" value="NZ_CP012670.1"/>
</dbReference>
<reference evidence="1 2" key="1">
    <citation type="submission" date="2015-09" db="EMBL/GenBank/DDBJ databases">
        <title>Sorangium comparison.</title>
        <authorList>
            <person name="Zaburannyi N."/>
            <person name="Bunk B."/>
            <person name="Overmann J."/>
            <person name="Mueller R."/>
        </authorList>
    </citation>
    <scope>NUCLEOTIDE SEQUENCE [LARGE SCALE GENOMIC DNA]</scope>
    <source>
        <strain evidence="1 2">So ceGT47</strain>
    </source>
</reference>
<organism evidence="1 2">
    <name type="scientific">Sorangium cellulosum</name>
    <name type="common">Polyangium cellulosum</name>
    <dbReference type="NCBI Taxonomy" id="56"/>
    <lineage>
        <taxon>Bacteria</taxon>
        <taxon>Pseudomonadati</taxon>
        <taxon>Myxococcota</taxon>
        <taxon>Polyangia</taxon>
        <taxon>Polyangiales</taxon>
        <taxon>Polyangiaceae</taxon>
        <taxon>Sorangium</taxon>
    </lineage>
</organism>
<dbReference type="EMBL" id="CP012670">
    <property type="protein sequence ID" value="AUX23363.1"/>
    <property type="molecule type" value="Genomic_DNA"/>
</dbReference>